<organism evidence="9 10">
    <name type="scientific">Patiria miniata</name>
    <name type="common">Bat star</name>
    <name type="synonym">Asterina miniata</name>
    <dbReference type="NCBI Taxonomy" id="46514"/>
    <lineage>
        <taxon>Eukaryota</taxon>
        <taxon>Metazoa</taxon>
        <taxon>Echinodermata</taxon>
        <taxon>Eleutherozoa</taxon>
        <taxon>Asterozoa</taxon>
        <taxon>Asteroidea</taxon>
        <taxon>Valvatacea</taxon>
        <taxon>Valvatida</taxon>
        <taxon>Asterinidae</taxon>
        <taxon>Patiria</taxon>
    </lineage>
</organism>
<protein>
    <recommendedName>
        <fullName evidence="7">Ras-related protein Rab-1</fullName>
    </recommendedName>
    <alternativeName>
        <fullName evidence="8">Small GTP-binding protein rab1</fullName>
    </alternativeName>
</protein>
<dbReference type="PROSITE" id="PS51421">
    <property type="entry name" value="RAS"/>
    <property type="match status" value="1"/>
</dbReference>
<comment type="function">
    <text evidence="6">Protein transport. Probably involved in vesicular traffic from ER to Golgi.</text>
</comment>
<evidence type="ECO:0000256" key="2">
    <source>
        <dbReference type="ARBA" id="ARBA00022741"/>
    </source>
</evidence>
<dbReference type="InterPro" id="IPR001806">
    <property type="entry name" value="Small_GTPase"/>
</dbReference>
<dbReference type="InterPro" id="IPR050305">
    <property type="entry name" value="Small_GTPase_Rab"/>
</dbReference>
<dbReference type="SMART" id="SM00173">
    <property type="entry name" value="RAS"/>
    <property type="match status" value="1"/>
</dbReference>
<keyword evidence="5" id="KW-0636">Prenylation</keyword>
<dbReference type="Gene3D" id="3.40.50.300">
    <property type="entry name" value="P-loop containing nucleotide triphosphate hydrolases"/>
    <property type="match status" value="1"/>
</dbReference>
<evidence type="ECO:0000313" key="9">
    <source>
        <dbReference type="EnsemblMetazoa" id="XP_038058470.1"/>
    </source>
</evidence>
<dbReference type="GO" id="GO:0003924">
    <property type="term" value="F:GTPase activity"/>
    <property type="evidence" value="ECO:0007669"/>
    <property type="project" value="InterPro"/>
</dbReference>
<dbReference type="RefSeq" id="XP_038058470.1">
    <property type="nucleotide sequence ID" value="XM_038202542.1"/>
</dbReference>
<dbReference type="SUPFAM" id="SSF52540">
    <property type="entry name" value="P-loop containing nucleoside triphosphate hydrolases"/>
    <property type="match status" value="1"/>
</dbReference>
<dbReference type="NCBIfam" id="TIGR00231">
    <property type="entry name" value="small_GTP"/>
    <property type="match status" value="1"/>
</dbReference>
<dbReference type="OMA" id="CDVHENH"/>
<evidence type="ECO:0000256" key="4">
    <source>
        <dbReference type="ARBA" id="ARBA00023288"/>
    </source>
</evidence>
<dbReference type="SMART" id="SM00176">
    <property type="entry name" value="RAN"/>
    <property type="match status" value="1"/>
</dbReference>
<evidence type="ECO:0000256" key="7">
    <source>
        <dbReference type="ARBA" id="ARBA00067099"/>
    </source>
</evidence>
<dbReference type="SMART" id="SM00175">
    <property type="entry name" value="RAB"/>
    <property type="match status" value="1"/>
</dbReference>
<dbReference type="PROSITE" id="PS51420">
    <property type="entry name" value="RHO"/>
    <property type="match status" value="1"/>
</dbReference>
<name>A0A914A461_PATMI</name>
<keyword evidence="3" id="KW-0342">GTP-binding</keyword>
<evidence type="ECO:0000256" key="8">
    <source>
        <dbReference type="ARBA" id="ARBA00081865"/>
    </source>
</evidence>
<dbReference type="Proteomes" id="UP000887568">
    <property type="component" value="Unplaced"/>
</dbReference>
<dbReference type="OrthoDB" id="9989112at2759"/>
<dbReference type="PRINTS" id="PR00449">
    <property type="entry name" value="RASTRNSFRMNG"/>
</dbReference>
<dbReference type="PROSITE" id="PS51419">
    <property type="entry name" value="RAB"/>
    <property type="match status" value="1"/>
</dbReference>
<dbReference type="InterPro" id="IPR027417">
    <property type="entry name" value="P-loop_NTPase"/>
</dbReference>
<evidence type="ECO:0000256" key="6">
    <source>
        <dbReference type="ARBA" id="ARBA00053444"/>
    </source>
</evidence>
<proteinExistence type="inferred from homology"/>
<dbReference type="SMART" id="SM00174">
    <property type="entry name" value="RHO"/>
    <property type="match status" value="1"/>
</dbReference>
<accession>A0A914A461</accession>
<evidence type="ECO:0000256" key="3">
    <source>
        <dbReference type="ARBA" id="ARBA00023134"/>
    </source>
</evidence>
<keyword evidence="4" id="KW-0449">Lipoprotein</keyword>
<dbReference type="AlphaFoldDB" id="A0A914A461"/>
<dbReference type="FunFam" id="3.40.50.300:FF:001018">
    <property type="entry name" value="Rab family GTPase"/>
    <property type="match status" value="1"/>
</dbReference>
<keyword evidence="2" id="KW-0547">Nucleotide-binding</keyword>
<sequence length="221" mass="24885">MASRNGTDNLEEDVQADLTFKILVLGDSNVGKTCLACRFCENNFVGGGSSRASVPTLGLDFRQRVVTLDGTRIQLQIWDTAGQERYRTLTTAYYRGAMGILVLFDITNETSFNHITSWLENISQNASADVCKVLVGNKCDEEDRRKVPTMRAINLASAFDLLFYETSAKNSVNVEPAFMALVKQMLTKQQHRINRLQSTDKVIHGNMLEKIKKKEAKWCYC</sequence>
<dbReference type="InterPro" id="IPR005225">
    <property type="entry name" value="Small_GTP-bd"/>
</dbReference>
<dbReference type="GeneID" id="119729798"/>
<evidence type="ECO:0000256" key="5">
    <source>
        <dbReference type="ARBA" id="ARBA00023289"/>
    </source>
</evidence>
<evidence type="ECO:0000256" key="1">
    <source>
        <dbReference type="ARBA" id="ARBA00006270"/>
    </source>
</evidence>
<dbReference type="GO" id="GO:0005525">
    <property type="term" value="F:GTP binding"/>
    <property type="evidence" value="ECO:0007669"/>
    <property type="project" value="UniProtKB-KW"/>
</dbReference>
<keyword evidence="10" id="KW-1185">Reference proteome</keyword>
<dbReference type="PANTHER" id="PTHR47980">
    <property type="entry name" value="LD44762P"/>
    <property type="match status" value="1"/>
</dbReference>
<dbReference type="EnsemblMetazoa" id="XM_038202542.1">
    <property type="protein sequence ID" value="XP_038058470.1"/>
    <property type="gene ID" value="LOC119729798"/>
</dbReference>
<dbReference type="Pfam" id="PF00071">
    <property type="entry name" value="Ras"/>
    <property type="match status" value="1"/>
</dbReference>
<evidence type="ECO:0000313" key="10">
    <source>
        <dbReference type="Proteomes" id="UP000887568"/>
    </source>
</evidence>
<comment type="similarity">
    <text evidence="1">Belongs to the small GTPase superfamily. Rab family.</text>
</comment>
<reference evidence="9" key="1">
    <citation type="submission" date="2022-11" db="UniProtKB">
        <authorList>
            <consortium name="EnsemblMetazoa"/>
        </authorList>
    </citation>
    <scope>IDENTIFICATION</scope>
</reference>